<gene>
    <name evidence="1" type="ORF">PBLR_12402</name>
</gene>
<dbReference type="EMBL" id="LS992241">
    <property type="protein sequence ID" value="SYX83980.1"/>
    <property type="molecule type" value="Genomic_DNA"/>
</dbReference>
<protein>
    <submittedName>
        <fullName evidence="1">Uncharacterized protein</fullName>
    </submittedName>
</protein>
<organism evidence="1 2">
    <name type="scientific">Paenibacillus alvei</name>
    <name type="common">Bacillus alvei</name>
    <dbReference type="NCBI Taxonomy" id="44250"/>
    <lineage>
        <taxon>Bacteria</taxon>
        <taxon>Bacillati</taxon>
        <taxon>Bacillota</taxon>
        <taxon>Bacilli</taxon>
        <taxon>Bacillales</taxon>
        <taxon>Paenibacillaceae</taxon>
        <taxon>Paenibacillus</taxon>
    </lineage>
</organism>
<dbReference type="SUPFAM" id="SSF56059">
    <property type="entry name" value="Glutathione synthetase ATP-binding domain-like"/>
    <property type="match status" value="1"/>
</dbReference>
<evidence type="ECO:0000313" key="2">
    <source>
        <dbReference type="Proteomes" id="UP000304148"/>
    </source>
</evidence>
<accession>A0A383RAJ0</accession>
<evidence type="ECO:0000313" key="1">
    <source>
        <dbReference type="EMBL" id="SYX83980.1"/>
    </source>
</evidence>
<sequence>MDSIPINPQAIHDNGLRNIMKRLPPITRSFTPILENSLRLYNRCVLEKDYQKSFEMAFKHDQTVLLKEFMTGKEYRFLVMGDEVVGGLHLALANVVGDGIHMIEQLVHEKNKDPLRGRCYKIPCSRGAAGVQSALSMTLR</sequence>
<reference evidence="2" key="1">
    <citation type="submission" date="2018-08" db="EMBL/GenBank/DDBJ databases">
        <authorList>
            <person name="Chevrot R."/>
        </authorList>
    </citation>
    <scope>NUCLEOTIDE SEQUENCE [LARGE SCALE GENOMIC DNA]</scope>
</reference>
<name>A0A383RAJ0_PAEAL</name>
<proteinExistence type="predicted"/>
<dbReference type="Proteomes" id="UP000304148">
    <property type="component" value="Chromosome"/>
</dbReference>
<dbReference type="AlphaFoldDB" id="A0A383RAJ0"/>